<name>A0AA39JGH6_9AGAR</name>
<comment type="caution">
    <text evidence="1">The sequence shown here is derived from an EMBL/GenBank/DDBJ whole genome shotgun (WGS) entry which is preliminary data.</text>
</comment>
<accession>A0AA39JGH6</accession>
<organism evidence="1 2">
    <name type="scientific">Armillaria borealis</name>
    <dbReference type="NCBI Taxonomy" id="47425"/>
    <lineage>
        <taxon>Eukaryota</taxon>
        <taxon>Fungi</taxon>
        <taxon>Dikarya</taxon>
        <taxon>Basidiomycota</taxon>
        <taxon>Agaricomycotina</taxon>
        <taxon>Agaricomycetes</taxon>
        <taxon>Agaricomycetidae</taxon>
        <taxon>Agaricales</taxon>
        <taxon>Marasmiineae</taxon>
        <taxon>Physalacriaceae</taxon>
        <taxon>Armillaria</taxon>
    </lineage>
</organism>
<reference evidence="1" key="1">
    <citation type="submission" date="2023-06" db="EMBL/GenBank/DDBJ databases">
        <authorList>
            <consortium name="Lawrence Berkeley National Laboratory"/>
            <person name="Ahrendt S."/>
            <person name="Sahu N."/>
            <person name="Indic B."/>
            <person name="Wong-Bajracharya J."/>
            <person name="Merenyi Z."/>
            <person name="Ke H.-M."/>
            <person name="Monk M."/>
            <person name="Kocsube S."/>
            <person name="Drula E."/>
            <person name="Lipzen A."/>
            <person name="Balint B."/>
            <person name="Henrissat B."/>
            <person name="Andreopoulos B."/>
            <person name="Martin F.M."/>
            <person name="Harder C.B."/>
            <person name="Rigling D."/>
            <person name="Ford K.L."/>
            <person name="Foster G.D."/>
            <person name="Pangilinan J."/>
            <person name="Papanicolaou A."/>
            <person name="Barry K."/>
            <person name="LaButti K."/>
            <person name="Viragh M."/>
            <person name="Koriabine M."/>
            <person name="Yan M."/>
            <person name="Riley R."/>
            <person name="Champramary S."/>
            <person name="Plett K.L."/>
            <person name="Tsai I.J."/>
            <person name="Slot J."/>
            <person name="Sipos G."/>
            <person name="Plett J."/>
            <person name="Nagy L.G."/>
            <person name="Grigoriev I.V."/>
        </authorList>
    </citation>
    <scope>NUCLEOTIDE SEQUENCE</scope>
    <source>
        <strain evidence="1">FPL87.14</strain>
    </source>
</reference>
<sequence>MGPSSYLDTVDDHLGDYNYRKATLLGPSLLKGVHKAIPARIEQAAVFTEFTKSLPKLNVVAWTKAVEEWEENPERQNPFKTTVPHMSNLPSLPLMVDSFEYRIN</sequence>
<evidence type="ECO:0000313" key="2">
    <source>
        <dbReference type="Proteomes" id="UP001175226"/>
    </source>
</evidence>
<evidence type="ECO:0000313" key="1">
    <source>
        <dbReference type="EMBL" id="KAK0442356.1"/>
    </source>
</evidence>
<dbReference type="Proteomes" id="UP001175226">
    <property type="component" value="Unassembled WGS sequence"/>
</dbReference>
<proteinExistence type="predicted"/>
<dbReference type="AlphaFoldDB" id="A0AA39JGH6"/>
<gene>
    <name evidence="1" type="ORF">EV421DRAFT_1904131</name>
</gene>
<dbReference type="EMBL" id="JAUEPT010000026">
    <property type="protein sequence ID" value="KAK0442356.1"/>
    <property type="molecule type" value="Genomic_DNA"/>
</dbReference>
<protein>
    <submittedName>
        <fullName evidence="1">Uncharacterized protein</fullName>
    </submittedName>
</protein>
<keyword evidence="2" id="KW-1185">Reference proteome</keyword>